<dbReference type="KEGG" id="nev:NTE_00494"/>
<evidence type="ECO:0000313" key="2">
    <source>
        <dbReference type="Proteomes" id="UP000028194"/>
    </source>
</evidence>
<dbReference type="HOGENOM" id="CLU_1801610_0_0_2"/>
<gene>
    <name evidence="1" type="ORF">NTE_00494</name>
</gene>
<dbReference type="EMBL" id="CP007174">
    <property type="protein sequence ID" value="AIF82575.1"/>
    <property type="molecule type" value="Genomic_DNA"/>
</dbReference>
<dbReference type="AlphaFoldDB" id="A0A075MN49"/>
<name>A0A075MN49_9ARCH</name>
<organism evidence="1 2">
    <name type="scientific">Candidatus Nitrososphaera evergladensis SR1</name>
    <dbReference type="NCBI Taxonomy" id="1459636"/>
    <lineage>
        <taxon>Archaea</taxon>
        <taxon>Nitrososphaerota</taxon>
        <taxon>Nitrososphaeria</taxon>
        <taxon>Nitrososphaerales</taxon>
        <taxon>Nitrososphaeraceae</taxon>
        <taxon>Nitrososphaera</taxon>
    </lineage>
</organism>
<dbReference type="GeneID" id="41596367"/>
<sequence length="143" mass="15191">MGKSVTWNITMSIEGAPTVAYSEGSNSPVEVDAVDVVSVKAKPATVAGGVTTPVVTTAKIQPGNLDQIKFMYIRLQEANLQGKITYKFKDGASESAEVTLDKDHFLTSNAVIQLFAQAPKEISFKNTEAAEGNIDVVVARMAA</sequence>
<protein>
    <submittedName>
        <fullName evidence="1">Uncharacterized protein</fullName>
    </submittedName>
</protein>
<reference evidence="1 2" key="1">
    <citation type="journal article" date="2014" name="PLoS ONE">
        <title>Genome Sequence of Candidatus Nitrososphaera evergladensis from Group I.1b Enriched from Everglades Soil Reveals Novel Genomic Features of the Ammonia-Oxidizing Archaea.</title>
        <authorList>
            <person name="Zhalnina K.V."/>
            <person name="Dias R."/>
            <person name="Leonard M.T."/>
            <person name="Dorr de Quadros P."/>
            <person name="Camargo F.A."/>
            <person name="Drew J.C."/>
            <person name="Farmerie W.G."/>
            <person name="Daroub S.H."/>
            <person name="Triplett E.W."/>
        </authorList>
    </citation>
    <scope>NUCLEOTIDE SEQUENCE [LARGE SCALE GENOMIC DNA]</scope>
    <source>
        <strain evidence="1 2">SR1</strain>
    </source>
</reference>
<keyword evidence="2" id="KW-1185">Reference proteome</keyword>
<accession>A0A075MN49</accession>
<proteinExistence type="predicted"/>
<dbReference type="Proteomes" id="UP000028194">
    <property type="component" value="Chromosome"/>
</dbReference>
<dbReference type="RefSeq" id="WP_148699522.1">
    <property type="nucleotide sequence ID" value="NZ_CP007174.1"/>
</dbReference>
<evidence type="ECO:0000313" key="1">
    <source>
        <dbReference type="EMBL" id="AIF82575.1"/>
    </source>
</evidence>
<dbReference type="STRING" id="1459636.NTE_00494"/>